<dbReference type="VEuPathDB" id="VectorBase:ISCW005450"/>
<dbReference type="HOGENOM" id="CLU_1962022_0_0_1"/>
<evidence type="ECO:0000313" key="4">
    <source>
        <dbReference type="Proteomes" id="UP000001555"/>
    </source>
</evidence>
<dbReference type="PaxDb" id="6945-B7PRA3"/>
<name>B7PRA3_IXOSC</name>
<sequence length="128" mass="13999">MSPAVRQRFDRDDTENGMCGECGLPATTRPLVWDCSAQFSEHSAHKRSKTAPENTDWRPSTTGYTRARPNRSTCLPSGRSWQGSSSQSKAQAGYHDYEDSGKAAATMRLDAAGNPINGVKESACVHRH</sequence>
<dbReference type="InParanoid" id="B7PRA3"/>
<dbReference type="EnsemblMetazoa" id="ISCW005450-RA">
    <property type="protein sequence ID" value="ISCW005450-PA"/>
    <property type="gene ID" value="ISCW005450"/>
</dbReference>
<reference evidence="3" key="2">
    <citation type="submission" date="2020-05" db="UniProtKB">
        <authorList>
            <consortium name="EnsemblMetazoa"/>
        </authorList>
    </citation>
    <scope>IDENTIFICATION</scope>
    <source>
        <strain evidence="3">wikel</strain>
    </source>
</reference>
<accession>B7PRA3</accession>
<dbReference type="Proteomes" id="UP000001555">
    <property type="component" value="Unassembled WGS sequence"/>
</dbReference>
<protein>
    <submittedName>
        <fullName evidence="2 3">Uncharacterized protein</fullName>
    </submittedName>
</protein>
<evidence type="ECO:0000313" key="2">
    <source>
        <dbReference type="EMBL" id="EEC09125.1"/>
    </source>
</evidence>
<dbReference type="EMBL" id="DS771312">
    <property type="protein sequence ID" value="EEC09125.1"/>
    <property type="molecule type" value="Genomic_DNA"/>
</dbReference>
<gene>
    <name evidence="2" type="ORF">IscW_ISCW005450</name>
</gene>
<dbReference type="AlphaFoldDB" id="B7PRA3"/>
<feature type="compositionally biased region" description="Low complexity" evidence="1">
    <location>
        <begin position="77"/>
        <end position="93"/>
    </location>
</feature>
<feature type="region of interest" description="Disordered" evidence="1">
    <location>
        <begin position="42"/>
        <end position="100"/>
    </location>
</feature>
<proteinExistence type="predicted"/>
<dbReference type="VEuPathDB" id="VectorBase:ISCI005450"/>
<reference evidence="2 4" key="1">
    <citation type="submission" date="2008-03" db="EMBL/GenBank/DDBJ databases">
        <title>Annotation of Ixodes scapularis.</title>
        <authorList>
            <consortium name="Ixodes scapularis Genome Project Consortium"/>
            <person name="Caler E."/>
            <person name="Hannick L.I."/>
            <person name="Bidwell S."/>
            <person name="Joardar V."/>
            <person name="Thiagarajan M."/>
            <person name="Amedeo P."/>
            <person name="Galinsky K.J."/>
            <person name="Schobel S."/>
            <person name="Inman J."/>
            <person name="Hostetler J."/>
            <person name="Miller J."/>
            <person name="Hammond M."/>
            <person name="Megy K."/>
            <person name="Lawson D."/>
            <person name="Kodira C."/>
            <person name="Sutton G."/>
            <person name="Meyer J."/>
            <person name="Hill C.A."/>
            <person name="Birren B."/>
            <person name="Nene V."/>
            <person name="Collins F."/>
            <person name="Alarcon-Chaidez F."/>
            <person name="Wikel S."/>
            <person name="Strausberg R."/>
        </authorList>
    </citation>
    <scope>NUCLEOTIDE SEQUENCE [LARGE SCALE GENOMIC DNA]</scope>
    <source>
        <strain evidence="4">Wikel</strain>
        <strain evidence="2">Wikel colony</strain>
    </source>
</reference>
<dbReference type="EMBL" id="ABJB010628657">
    <property type="status" value="NOT_ANNOTATED_CDS"/>
    <property type="molecule type" value="Genomic_DNA"/>
</dbReference>
<organism>
    <name type="scientific">Ixodes scapularis</name>
    <name type="common">Black-legged tick</name>
    <name type="synonym">Deer tick</name>
    <dbReference type="NCBI Taxonomy" id="6945"/>
    <lineage>
        <taxon>Eukaryota</taxon>
        <taxon>Metazoa</taxon>
        <taxon>Ecdysozoa</taxon>
        <taxon>Arthropoda</taxon>
        <taxon>Chelicerata</taxon>
        <taxon>Arachnida</taxon>
        <taxon>Acari</taxon>
        <taxon>Parasitiformes</taxon>
        <taxon>Ixodida</taxon>
        <taxon>Ixodoidea</taxon>
        <taxon>Ixodidae</taxon>
        <taxon>Ixodinae</taxon>
        <taxon>Ixodes</taxon>
    </lineage>
</organism>
<evidence type="ECO:0000313" key="3">
    <source>
        <dbReference type="EnsemblMetazoa" id="ISCW005450-PA"/>
    </source>
</evidence>
<feature type="compositionally biased region" description="Polar residues" evidence="1">
    <location>
        <begin position="51"/>
        <end position="75"/>
    </location>
</feature>
<evidence type="ECO:0000256" key="1">
    <source>
        <dbReference type="SAM" id="MobiDB-lite"/>
    </source>
</evidence>
<keyword evidence="4" id="KW-1185">Reference proteome</keyword>